<proteinExistence type="predicted"/>
<accession>A0A8X6KMJ2</accession>
<feature type="binding site" evidence="1">
    <location>
        <position position="192"/>
    </location>
    <ligand>
        <name>ATP</name>
        <dbReference type="ChEBI" id="CHEBI:30616"/>
    </ligand>
</feature>
<feature type="compositionally biased region" description="Low complexity" evidence="2">
    <location>
        <begin position="78"/>
        <end position="95"/>
    </location>
</feature>
<evidence type="ECO:0000256" key="3">
    <source>
        <dbReference type="SAM" id="Phobius"/>
    </source>
</evidence>
<keyword evidence="5" id="KW-1185">Reference proteome</keyword>
<dbReference type="GO" id="GO:0005794">
    <property type="term" value="C:Golgi apparatus"/>
    <property type="evidence" value="ECO:0007669"/>
    <property type="project" value="TreeGrafter"/>
</dbReference>
<sequence>MKLSHRLIVIATVVLSVFFIICVIENVLKSSDLTEGEDSVHGRQHFIFHRRFLNREETSKISAEAQNNPMNVIPLPPKNANKTNVTKKTTTVSTTKEPRDEFPDLFKYSTLSPNFRQYMEWPPYFRLPKYNPTLADVLKVKVKNNMTNWEKFHLQISKYYLYPEDSKIVDDLLRDLATKKIIGVEQLPGGTQIKLILTMEDGAKALFKPMR</sequence>
<dbReference type="InterPro" id="IPR024869">
    <property type="entry name" value="FAM20"/>
</dbReference>
<evidence type="ECO:0000256" key="2">
    <source>
        <dbReference type="SAM" id="MobiDB-lite"/>
    </source>
</evidence>
<comment type="caution">
    <text evidence="4">The sequence shown here is derived from an EMBL/GenBank/DDBJ whole genome shotgun (WGS) entry which is preliminary data.</text>
</comment>
<reference evidence="4" key="1">
    <citation type="submission" date="2020-08" db="EMBL/GenBank/DDBJ databases">
        <title>Multicomponent nature underlies the extraordinary mechanical properties of spider dragline silk.</title>
        <authorList>
            <person name="Kono N."/>
            <person name="Nakamura H."/>
            <person name="Mori M."/>
            <person name="Yoshida Y."/>
            <person name="Ohtoshi R."/>
            <person name="Malay A.D."/>
            <person name="Moran D.A.P."/>
            <person name="Tomita M."/>
            <person name="Numata K."/>
            <person name="Arakawa K."/>
        </authorList>
    </citation>
    <scope>NUCLEOTIDE SEQUENCE</scope>
</reference>
<dbReference type="Proteomes" id="UP000886998">
    <property type="component" value="Unassembled WGS sequence"/>
</dbReference>
<dbReference type="EMBL" id="BMAV01027527">
    <property type="protein sequence ID" value="GFS60017.1"/>
    <property type="molecule type" value="Genomic_DNA"/>
</dbReference>
<dbReference type="PANTHER" id="PTHR12450">
    <property type="entry name" value="DENTIN MATRIX PROTEIN 4 PROTEIN FAM20"/>
    <property type="match status" value="1"/>
</dbReference>
<evidence type="ECO:0000256" key="1">
    <source>
        <dbReference type="PIRSR" id="PIRSR624869-2"/>
    </source>
</evidence>
<protein>
    <submittedName>
        <fullName evidence="4">Uncharacterized protein</fullName>
    </submittedName>
</protein>
<feature type="binding site" evidence="1">
    <location>
        <position position="208"/>
    </location>
    <ligand>
        <name>ATP</name>
        <dbReference type="ChEBI" id="CHEBI:30616"/>
    </ligand>
</feature>
<name>A0A8X6KMJ2_9ARAC</name>
<dbReference type="PANTHER" id="PTHR12450:SF22">
    <property type="entry name" value="EXTRACELLULAR SERINE_THREONINE PROTEIN CG31145"/>
    <property type="match status" value="1"/>
</dbReference>
<evidence type="ECO:0000313" key="5">
    <source>
        <dbReference type="Proteomes" id="UP000886998"/>
    </source>
</evidence>
<keyword evidence="3" id="KW-0472">Membrane</keyword>
<dbReference type="GO" id="GO:0005524">
    <property type="term" value="F:ATP binding"/>
    <property type="evidence" value="ECO:0007669"/>
    <property type="project" value="UniProtKB-KW"/>
</dbReference>
<dbReference type="AlphaFoldDB" id="A0A8X6KMJ2"/>
<dbReference type="OrthoDB" id="6428503at2759"/>
<organism evidence="4 5">
    <name type="scientific">Trichonephila inaurata madagascariensis</name>
    <dbReference type="NCBI Taxonomy" id="2747483"/>
    <lineage>
        <taxon>Eukaryota</taxon>
        <taxon>Metazoa</taxon>
        <taxon>Ecdysozoa</taxon>
        <taxon>Arthropoda</taxon>
        <taxon>Chelicerata</taxon>
        <taxon>Arachnida</taxon>
        <taxon>Araneae</taxon>
        <taxon>Araneomorphae</taxon>
        <taxon>Entelegynae</taxon>
        <taxon>Araneoidea</taxon>
        <taxon>Nephilidae</taxon>
        <taxon>Trichonephila</taxon>
        <taxon>Trichonephila inaurata</taxon>
    </lineage>
</organism>
<keyword evidence="3" id="KW-0812">Transmembrane</keyword>
<dbReference type="GO" id="GO:0004674">
    <property type="term" value="F:protein serine/threonine kinase activity"/>
    <property type="evidence" value="ECO:0007669"/>
    <property type="project" value="TreeGrafter"/>
</dbReference>
<evidence type="ECO:0000313" key="4">
    <source>
        <dbReference type="EMBL" id="GFS60017.1"/>
    </source>
</evidence>
<keyword evidence="1" id="KW-0547">Nucleotide-binding</keyword>
<keyword evidence="1" id="KW-0067">ATP-binding</keyword>
<feature type="transmembrane region" description="Helical" evidence="3">
    <location>
        <begin position="7"/>
        <end position="28"/>
    </location>
</feature>
<feature type="region of interest" description="Disordered" evidence="2">
    <location>
        <begin position="68"/>
        <end position="97"/>
    </location>
</feature>
<gene>
    <name evidence="4" type="primary">AVEN_227426_2</name>
    <name evidence="4" type="ORF">TNIN_341121</name>
</gene>
<keyword evidence="3" id="KW-1133">Transmembrane helix</keyword>